<sequence length="736" mass="84302">MAEVAGLVVGVAGLVGLVGAFKSVVELFHNFVDSRDLGRDYEILDVKLDIEKTILLQWAEYVRLLRSDYDRRLDDAGIRKAVEQILACIRLLLSDETKLKQLYGLSDNEKKHDHSATEAIHNPTVSNHRMERFVQEFQALKLRLDLRNDKLSLPKKVRWAIHDKQKFEILVKEVAHFTTKLNELIPTYRSQAVIQTVTDEDIAAITQLRKLKLVLDASTGQRNAFAESTERHIIQACQNQILRLLWFRKINDREESISPAHARTFHWALKRPTSEVPWDDFSSWLRHDSGIYWISGKAGSGKSTLMKYLFYHPKTRDLLTTWAGNTSCSLIRHYFWSLGSDEQKSQEGLTQALLYQILSSNRTLIEEALPTMWTQLRSTESEVVGLPSIAESRYAFRTIASASSKLSKFCIFIDGIDEFEGDHVDGITIIKELAVHSHIKIIASSRPIPDCITSFEGLPMLQLHHLTLPDITLYVHDVLGKHKYMHRLVSRHSEEAMGLMQDVIAKSSGVFLWVILACRSLLSGFSDYDQIQELRSRVDELPPQLEEMFKLMLMKINKRHRLQGARFLRLCYTMQQYHRNPRCNPRWYEIDSIDLACREVYSLSQLEAVYTLTGSQKRLLCEELAGRLRSRCGGLLELSRKKDPVLYQEGDTLEHHNLVNSVVMFMHRSVFEFLSGDDIWTMECLQTPDDFEAFSELSLLGLYSTLLEASSPGSKCFILGGATYSGTESKKKNGRN</sequence>
<evidence type="ECO:0000259" key="3">
    <source>
        <dbReference type="Pfam" id="PF24883"/>
    </source>
</evidence>
<evidence type="ECO:0000259" key="2">
    <source>
        <dbReference type="Pfam" id="PF14479"/>
    </source>
</evidence>
<protein>
    <submittedName>
        <fullName evidence="5">Uncharacterized protein</fullName>
    </submittedName>
</protein>
<dbReference type="Pfam" id="PF25053">
    <property type="entry name" value="DUF7791"/>
    <property type="match status" value="1"/>
</dbReference>
<dbReference type="Gene3D" id="1.20.120.1020">
    <property type="entry name" value="Prion-inhibition and propagation, HeLo domain"/>
    <property type="match status" value="1"/>
</dbReference>
<evidence type="ECO:0000256" key="1">
    <source>
        <dbReference type="ARBA" id="ARBA00022737"/>
    </source>
</evidence>
<evidence type="ECO:0000313" key="6">
    <source>
        <dbReference type="Proteomes" id="UP001140560"/>
    </source>
</evidence>
<dbReference type="OrthoDB" id="443402at2759"/>
<dbReference type="Gene3D" id="3.40.50.300">
    <property type="entry name" value="P-loop containing nucleotide triphosphate hydrolases"/>
    <property type="match status" value="1"/>
</dbReference>
<keyword evidence="1" id="KW-0677">Repeat</keyword>
<evidence type="ECO:0000259" key="4">
    <source>
        <dbReference type="Pfam" id="PF25053"/>
    </source>
</evidence>
<dbReference type="Pfam" id="PF14479">
    <property type="entry name" value="HeLo"/>
    <property type="match status" value="1"/>
</dbReference>
<organism evidence="5 6">
    <name type="scientific">Neocucurbitaria cava</name>
    <dbReference type="NCBI Taxonomy" id="798079"/>
    <lineage>
        <taxon>Eukaryota</taxon>
        <taxon>Fungi</taxon>
        <taxon>Dikarya</taxon>
        <taxon>Ascomycota</taxon>
        <taxon>Pezizomycotina</taxon>
        <taxon>Dothideomycetes</taxon>
        <taxon>Pleosporomycetidae</taxon>
        <taxon>Pleosporales</taxon>
        <taxon>Pleosporineae</taxon>
        <taxon>Cucurbitariaceae</taxon>
        <taxon>Neocucurbitaria</taxon>
    </lineage>
</organism>
<feature type="domain" description="Prion-inhibition and propagation HeLo" evidence="2">
    <location>
        <begin position="11"/>
        <end position="213"/>
    </location>
</feature>
<dbReference type="InterPro" id="IPR056884">
    <property type="entry name" value="NPHP3-like_N"/>
</dbReference>
<name>A0A9W8Y1D3_9PLEO</name>
<dbReference type="InterPro" id="IPR038305">
    <property type="entry name" value="HeLo_sf"/>
</dbReference>
<gene>
    <name evidence="5" type="ORF">N0V83_008789</name>
</gene>
<keyword evidence="6" id="KW-1185">Reference proteome</keyword>
<dbReference type="Proteomes" id="UP001140560">
    <property type="component" value="Unassembled WGS sequence"/>
</dbReference>
<reference evidence="5" key="1">
    <citation type="submission" date="2022-10" db="EMBL/GenBank/DDBJ databases">
        <title>Tapping the CABI collections for fungal endophytes: first genome assemblies for Collariella, Neodidymelliopsis, Ascochyta clinopodiicola, Didymella pomorum, Didymosphaeria variabile, Neocosmospora piperis and Neocucurbitaria cava.</title>
        <authorList>
            <person name="Hill R."/>
        </authorList>
    </citation>
    <scope>NUCLEOTIDE SEQUENCE</scope>
    <source>
        <strain evidence="5">IMI 356814</strain>
    </source>
</reference>
<accession>A0A9W8Y1D3</accession>
<dbReference type="PANTHER" id="PTHR10039:SF5">
    <property type="entry name" value="NACHT DOMAIN-CONTAINING PROTEIN"/>
    <property type="match status" value="1"/>
</dbReference>
<dbReference type="AlphaFoldDB" id="A0A9W8Y1D3"/>
<comment type="caution">
    <text evidence="5">The sequence shown here is derived from an EMBL/GenBank/DDBJ whole genome shotgun (WGS) entry which is preliminary data.</text>
</comment>
<dbReference type="InterPro" id="IPR056693">
    <property type="entry name" value="DUF7791"/>
</dbReference>
<feature type="domain" description="Nephrocystin 3-like N-terminal" evidence="3">
    <location>
        <begin position="279"/>
        <end position="446"/>
    </location>
</feature>
<feature type="domain" description="DUF7791" evidence="4">
    <location>
        <begin position="555"/>
        <end position="682"/>
    </location>
</feature>
<evidence type="ECO:0000313" key="5">
    <source>
        <dbReference type="EMBL" id="KAJ4365171.1"/>
    </source>
</evidence>
<dbReference type="InterPro" id="IPR027417">
    <property type="entry name" value="P-loop_NTPase"/>
</dbReference>
<dbReference type="InterPro" id="IPR029498">
    <property type="entry name" value="HeLo_dom"/>
</dbReference>
<proteinExistence type="predicted"/>
<dbReference type="Pfam" id="PF24883">
    <property type="entry name" value="NPHP3_N"/>
    <property type="match status" value="1"/>
</dbReference>
<dbReference type="PANTHER" id="PTHR10039">
    <property type="entry name" value="AMELOGENIN"/>
    <property type="match status" value="1"/>
</dbReference>
<dbReference type="EMBL" id="JAPEUY010000016">
    <property type="protein sequence ID" value="KAJ4365171.1"/>
    <property type="molecule type" value="Genomic_DNA"/>
</dbReference>
<dbReference type="SUPFAM" id="SSF52540">
    <property type="entry name" value="P-loop containing nucleoside triphosphate hydrolases"/>
    <property type="match status" value="1"/>
</dbReference>